<protein>
    <recommendedName>
        <fullName evidence="5">3-methyladenine DNA glycosylase</fullName>
    </recommendedName>
</protein>
<keyword evidence="1" id="KW-0227">DNA damage</keyword>
<dbReference type="PANTHER" id="PTHR43003:SF6">
    <property type="entry name" value="DNA GLYCOSYLASE"/>
    <property type="match status" value="1"/>
</dbReference>
<evidence type="ECO:0000256" key="2">
    <source>
        <dbReference type="ARBA" id="ARBA00023204"/>
    </source>
</evidence>
<keyword evidence="4" id="KW-1185">Reference proteome</keyword>
<dbReference type="PANTHER" id="PTHR43003">
    <property type="entry name" value="DNA-3-METHYLADENINE GLYCOSYLASE"/>
    <property type="match status" value="1"/>
</dbReference>
<evidence type="ECO:0008006" key="5">
    <source>
        <dbReference type="Google" id="ProtNLM"/>
    </source>
</evidence>
<accession>A0ABV3V5S4</accession>
<sequence>MMTSMSLEMVASTAQQLGSEPVRLRWSPRGSVHLGQTLSVLGRGTNDPTVRVLSPECVWITTRYLGSAVSARFTRGSGGTDTTALERDIVVDAWGPGAAAWISQAPRWCGAADDWTDFESSPAYGLLPERLTLARRRHPGLRLPATGAVIDRAVIAIIEQRVTAIEAIRAYRYLVRLAGEPAPGPAPVGMYAPPTAEQWRKIPSWQWHRAGVDPHRSATVMRVVQRASALERLGLLEDPVVVRAKLQTLNGIGVWTAAEITQCTHADPDGISVRDYHLADYVCWFFDGAPGSDERMEELLEPWRGNRQRVVRLIKASGHRKPAFGPRLTPADHRRH</sequence>
<dbReference type="EMBL" id="JAYWLU010000024">
    <property type="protein sequence ID" value="MEX3596096.1"/>
    <property type="molecule type" value="Genomic_DNA"/>
</dbReference>
<evidence type="ECO:0000313" key="4">
    <source>
        <dbReference type="Proteomes" id="UP001558481"/>
    </source>
</evidence>
<organism evidence="3 4">
    <name type="scientific">Kocuria carniphila</name>
    <dbReference type="NCBI Taxonomy" id="262208"/>
    <lineage>
        <taxon>Bacteria</taxon>
        <taxon>Bacillati</taxon>
        <taxon>Actinomycetota</taxon>
        <taxon>Actinomycetes</taxon>
        <taxon>Micrococcales</taxon>
        <taxon>Micrococcaceae</taxon>
        <taxon>Kocuria</taxon>
    </lineage>
</organism>
<dbReference type="InterPro" id="IPR051912">
    <property type="entry name" value="Alkylbase_DNA_Glycosylase/TA"/>
</dbReference>
<dbReference type="InterPro" id="IPR011257">
    <property type="entry name" value="DNA_glycosylase"/>
</dbReference>
<evidence type="ECO:0000256" key="1">
    <source>
        <dbReference type="ARBA" id="ARBA00022763"/>
    </source>
</evidence>
<name>A0ABV3V5S4_9MICC</name>
<dbReference type="Proteomes" id="UP001558481">
    <property type="component" value="Unassembled WGS sequence"/>
</dbReference>
<gene>
    <name evidence="3" type="ORF">VVR66_15385</name>
</gene>
<keyword evidence="2" id="KW-0234">DNA repair</keyword>
<reference evidence="3 4" key="1">
    <citation type="journal article" date="2024" name="Fungal Genet. Biol.">
        <title>The porcine skin microbiome exhibits broad fungal antagonism.</title>
        <authorList>
            <person name="De La Cruz K.F."/>
            <person name="Townsend E.C."/>
            <person name="Alex Cheong J.Z."/>
            <person name="Salamzade R."/>
            <person name="Liu A."/>
            <person name="Sandstrom S."/>
            <person name="Davila E."/>
            <person name="Huang L."/>
            <person name="Xu K.H."/>
            <person name="Wu S.Y."/>
            <person name="Meudt J.J."/>
            <person name="Shanmuganayagam D."/>
            <person name="Gibson A.L.F."/>
            <person name="Kalan L.R."/>
        </authorList>
    </citation>
    <scope>NUCLEOTIDE SEQUENCE [LARGE SCALE GENOMIC DNA]</scope>
    <source>
        <strain evidence="3 4">LK2625</strain>
    </source>
</reference>
<proteinExistence type="predicted"/>
<dbReference type="SUPFAM" id="SSF48150">
    <property type="entry name" value="DNA-glycosylase"/>
    <property type="match status" value="1"/>
</dbReference>
<dbReference type="Gene3D" id="1.10.340.30">
    <property type="entry name" value="Hypothetical protein, domain 2"/>
    <property type="match status" value="1"/>
</dbReference>
<comment type="caution">
    <text evidence="3">The sequence shown here is derived from an EMBL/GenBank/DDBJ whole genome shotgun (WGS) entry which is preliminary data.</text>
</comment>
<dbReference type="RefSeq" id="WP_238663242.1">
    <property type="nucleotide sequence ID" value="NZ_JAYWLU010000024.1"/>
</dbReference>
<evidence type="ECO:0000313" key="3">
    <source>
        <dbReference type="EMBL" id="MEX3596096.1"/>
    </source>
</evidence>